<evidence type="ECO:0000256" key="2">
    <source>
        <dbReference type="ARBA" id="ARBA00022737"/>
    </source>
</evidence>
<dbReference type="InterPro" id="IPR050216">
    <property type="entry name" value="LRR_domain-containing"/>
</dbReference>
<dbReference type="InterPro" id="IPR032675">
    <property type="entry name" value="LRR_dom_sf"/>
</dbReference>
<keyword evidence="2" id="KW-0677">Repeat</keyword>
<dbReference type="SMART" id="SM00369">
    <property type="entry name" value="LRR_TYP"/>
    <property type="match status" value="2"/>
</dbReference>
<dbReference type="Gene3D" id="3.80.10.10">
    <property type="entry name" value="Ribonuclease Inhibitor"/>
    <property type="match status" value="1"/>
</dbReference>
<accession>A0A8S1BJR7</accession>
<dbReference type="OrthoDB" id="10013407at2759"/>
<keyword evidence="1" id="KW-0433">Leucine-rich repeat</keyword>
<feature type="domain" description="Disease resistance R13L4/SHOC-2-like LRR" evidence="3">
    <location>
        <begin position="40"/>
        <end position="100"/>
    </location>
</feature>
<evidence type="ECO:0000313" key="4">
    <source>
        <dbReference type="EMBL" id="CAB3258890.1"/>
    </source>
</evidence>
<dbReference type="PANTHER" id="PTHR48051">
    <property type="match status" value="1"/>
</dbReference>
<sequence>MDYNGELGTGTVLHWNYRGFTEFPLSQLEGDEADVTDIYLKENLLTRLPSNIGILEHLESLYVSGNDITELPREIAKLRCLKCLDVSGNRLKRIPDEIGEARI</sequence>
<dbReference type="InterPro" id="IPR055414">
    <property type="entry name" value="LRR_R13L4/SHOC2-like"/>
</dbReference>
<dbReference type="InterPro" id="IPR003591">
    <property type="entry name" value="Leu-rich_rpt_typical-subtyp"/>
</dbReference>
<organism evidence="4 5">
    <name type="scientific">Arctia plantaginis</name>
    <name type="common">Wood tiger moth</name>
    <name type="synonym">Phalaena plantaginis</name>
    <dbReference type="NCBI Taxonomy" id="874455"/>
    <lineage>
        <taxon>Eukaryota</taxon>
        <taxon>Metazoa</taxon>
        <taxon>Ecdysozoa</taxon>
        <taxon>Arthropoda</taxon>
        <taxon>Hexapoda</taxon>
        <taxon>Insecta</taxon>
        <taxon>Pterygota</taxon>
        <taxon>Neoptera</taxon>
        <taxon>Endopterygota</taxon>
        <taxon>Lepidoptera</taxon>
        <taxon>Glossata</taxon>
        <taxon>Ditrysia</taxon>
        <taxon>Noctuoidea</taxon>
        <taxon>Erebidae</taxon>
        <taxon>Arctiinae</taxon>
        <taxon>Arctia</taxon>
    </lineage>
</organism>
<dbReference type="PROSITE" id="PS51450">
    <property type="entry name" value="LRR"/>
    <property type="match status" value="2"/>
</dbReference>
<gene>
    <name evidence="4" type="ORF">APLA_LOCUS16387</name>
</gene>
<dbReference type="SUPFAM" id="SSF52058">
    <property type="entry name" value="L domain-like"/>
    <property type="match status" value="1"/>
</dbReference>
<protein>
    <recommendedName>
        <fullName evidence="3">Disease resistance R13L4/SHOC-2-like LRR domain-containing protein</fullName>
    </recommendedName>
</protein>
<evidence type="ECO:0000313" key="5">
    <source>
        <dbReference type="Proteomes" id="UP000494256"/>
    </source>
</evidence>
<name>A0A8S1BJR7_ARCPL</name>
<dbReference type="AlphaFoldDB" id="A0A8S1BJR7"/>
<comment type="caution">
    <text evidence="4">The sequence shown here is derived from an EMBL/GenBank/DDBJ whole genome shotgun (WGS) entry which is preliminary data.</text>
</comment>
<dbReference type="Proteomes" id="UP000494256">
    <property type="component" value="Unassembled WGS sequence"/>
</dbReference>
<dbReference type="InterPro" id="IPR001611">
    <property type="entry name" value="Leu-rich_rpt"/>
</dbReference>
<dbReference type="GO" id="GO:0005737">
    <property type="term" value="C:cytoplasm"/>
    <property type="evidence" value="ECO:0007669"/>
    <property type="project" value="TreeGrafter"/>
</dbReference>
<dbReference type="Pfam" id="PF23598">
    <property type="entry name" value="LRR_14"/>
    <property type="match status" value="1"/>
</dbReference>
<evidence type="ECO:0000259" key="3">
    <source>
        <dbReference type="Pfam" id="PF23598"/>
    </source>
</evidence>
<dbReference type="PANTHER" id="PTHR48051:SF54">
    <property type="entry name" value="LEUCINE-RICH REPEAT-CONTAINING PROTEIN"/>
    <property type="match status" value="1"/>
</dbReference>
<evidence type="ECO:0000256" key="1">
    <source>
        <dbReference type="ARBA" id="ARBA00022614"/>
    </source>
</evidence>
<dbReference type="EMBL" id="CADEBD010000676">
    <property type="protein sequence ID" value="CAB3258890.1"/>
    <property type="molecule type" value="Genomic_DNA"/>
</dbReference>
<proteinExistence type="predicted"/>
<reference evidence="4 5" key="1">
    <citation type="submission" date="2020-04" db="EMBL/GenBank/DDBJ databases">
        <authorList>
            <person name="Wallbank WR R."/>
            <person name="Pardo Diaz C."/>
            <person name="Kozak K."/>
            <person name="Martin S."/>
            <person name="Jiggins C."/>
            <person name="Moest M."/>
            <person name="Warren A I."/>
            <person name="Byers J.R.P. K."/>
            <person name="Montejo-Kovacevich G."/>
            <person name="Yen C E."/>
        </authorList>
    </citation>
    <scope>NUCLEOTIDE SEQUENCE [LARGE SCALE GENOMIC DNA]</scope>
</reference>